<protein>
    <recommendedName>
        <fullName evidence="3 5">Flagellar hook protein FlgE</fullName>
    </recommendedName>
</protein>
<reference evidence="10 11" key="1">
    <citation type="submission" date="2018-03" db="EMBL/GenBank/DDBJ databases">
        <title>Whole genome sequencing of Histamine producing bacteria.</title>
        <authorList>
            <person name="Butler K."/>
        </authorList>
    </citation>
    <scope>NUCLEOTIDE SEQUENCE [LARGE SCALE GENOMIC DNA]</scope>
    <source>
        <strain evidence="10 11">DSM 19138</strain>
    </source>
</reference>
<evidence type="ECO:0000256" key="5">
    <source>
        <dbReference type="RuleBase" id="RU362116"/>
    </source>
</evidence>
<keyword evidence="10" id="KW-0966">Cell projection</keyword>
<comment type="subcellular location">
    <subcellularLocation>
        <location evidence="1 5">Bacterial flagellum basal body</location>
    </subcellularLocation>
</comment>
<dbReference type="AlphaFoldDB" id="A0A2T3N6N2"/>
<comment type="similarity">
    <text evidence="2 5">Belongs to the flagella basal body rod proteins family.</text>
</comment>
<dbReference type="Pfam" id="PF06429">
    <property type="entry name" value="Flg_bbr_C"/>
    <property type="match status" value="1"/>
</dbReference>
<sequence>MSFNIAMSGLNTTSQELNTISNNIANVSTVGFKSSRAEFAALMNGGMGGGVELASLSQSFNDGAFSMTGRTTDLAIGGNGMFVLQGEDGSYTYTRAGMFQQDKDNYLVNSAGLRLQGYTTDNNGNLQTGSMGDLQVSTGSVPAKATDRVDFQANLDAGASPILDEDGNRIAFDPEDSDSFNSSYTTTVYDSLGNEHTLTQYFVKTGENEWEVHYAMNGEVMVDADENPISEALEFDDSGKLVAPTGNINLTFAPEGAAEMNIALSMSGTTQFGSEFAVSTNRSNGHSAGELTGITIDEDGMVFANYSNGEQMLQGQVVLADFPNTGGLMQTGNTGWSATQASGQPLIGAPGTGTLGGLYSGYIEESNVDLTGELVGLMTAQRNYQANAQSLSTQQQLTQVLFNM</sequence>
<dbReference type="PANTHER" id="PTHR30435">
    <property type="entry name" value="FLAGELLAR PROTEIN"/>
    <property type="match status" value="1"/>
</dbReference>
<dbReference type="GO" id="GO:0005829">
    <property type="term" value="C:cytosol"/>
    <property type="evidence" value="ECO:0007669"/>
    <property type="project" value="TreeGrafter"/>
</dbReference>
<evidence type="ECO:0000259" key="9">
    <source>
        <dbReference type="Pfam" id="PF22692"/>
    </source>
</evidence>
<feature type="domain" description="Flagellar basal body rod protein N-terminal" evidence="6">
    <location>
        <begin position="3"/>
        <end position="33"/>
    </location>
</feature>
<organism evidence="10 11">
    <name type="scientific">Photobacterium rosenbergii</name>
    <dbReference type="NCBI Taxonomy" id="294936"/>
    <lineage>
        <taxon>Bacteria</taxon>
        <taxon>Pseudomonadati</taxon>
        <taxon>Pseudomonadota</taxon>
        <taxon>Gammaproteobacteria</taxon>
        <taxon>Vibrionales</taxon>
        <taxon>Vibrionaceae</taxon>
        <taxon>Photobacterium</taxon>
    </lineage>
</organism>
<dbReference type="Gene3D" id="2.60.98.20">
    <property type="entry name" value="Flagellar hook protein FlgE"/>
    <property type="match status" value="1"/>
</dbReference>
<evidence type="ECO:0000313" key="10">
    <source>
        <dbReference type="EMBL" id="PSW08440.1"/>
    </source>
</evidence>
<keyword evidence="10" id="KW-0969">Cilium</keyword>
<dbReference type="EMBL" id="PYMB01000021">
    <property type="protein sequence ID" value="PSW08440.1"/>
    <property type="molecule type" value="Genomic_DNA"/>
</dbReference>
<evidence type="ECO:0000313" key="11">
    <source>
        <dbReference type="Proteomes" id="UP000241346"/>
    </source>
</evidence>
<feature type="domain" description="Flagellar hook protein FlgE D2" evidence="8">
    <location>
        <begin position="155"/>
        <end position="286"/>
    </location>
</feature>
<dbReference type="GO" id="GO:0009424">
    <property type="term" value="C:bacterial-type flagellum hook"/>
    <property type="evidence" value="ECO:0007669"/>
    <property type="project" value="TreeGrafter"/>
</dbReference>
<keyword evidence="4 5" id="KW-0975">Bacterial flagellum</keyword>
<evidence type="ECO:0000259" key="7">
    <source>
        <dbReference type="Pfam" id="PF06429"/>
    </source>
</evidence>
<dbReference type="InterPro" id="IPR037058">
    <property type="entry name" value="Falgellar_hook_FlgE_sf"/>
</dbReference>
<dbReference type="PANTHER" id="PTHR30435:SF1">
    <property type="entry name" value="FLAGELLAR HOOK PROTEIN FLGE"/>
    <property type="match status" value="1"/>
</dbReference>
<dbReference type="InterPro" id="IPR001444">
    <property type="entry name" value="Flag_bb_rod_N"/>
</dbReference>
<dbReference type="InterPro" id="IPR011491">
    <property type="entry name" value="FlgE_D2"/>
</dbReference>
<dbReference type="InterPro" id="IPR053967">
    <property type="entry name" value="LlgE_F_G-like_D1"/>
</dbReference>
<dbReference type="Pfam" id="PF07559">
    <property type="entry name" value="FlgE_D2"/>
    <property type="match status" value="1"/>
</dbReference>
<evidence type="ECO:0000259" key="8">
    <source>
        <dbReference type="Pfam" id="PF07559"/>
    </source>
</evidence>
<dbReference type="NCBIfam" id="NF004238">
    <property type="entry name" value="PRK05682.1-1"/>
    <property type="match status" value="1"/>
</dbReference>
<dbReference type="InterPro" id="IPR037925">
    <property type="entry name" value="FlgE/F/G-like"/>
</dbReference>
<dbReference type="GO" id="GO:0071978">
    <property type="term" value="P:bacterial-type flagellum-dependent swarming motility"/>
    <property type="evidence" value="ECO:0007669"/>
    <property type="project" value="TreeGrafter"/>
</dbReference>
<proteinExistence type="inferred from homology"/>
<comment type="function">
    <text evidence="5">A flexible structure which links the flagellar filament to the drive apparatus in the basal body.</text>
</comment>
<dbReference type="GO" id="GO:0009425">
    <property type="term" value="C:bacterial-type flagellum basal body"/>
    <property type="evidence" value="ECO:0007669"/>
    <property type="project" value="UniProtKB-SubCell"/>
</dbReference>
<dbReference type="NCBIfam" id="TIGR03506">
    <property type="entry name" value="FlgEFG_subfam"/>
    <property type="match status" value="1"/>
</dbReference>
<dbReference type="SUPFAM" id="SSF117143">
    <property type="entry name" value="Flagellar hook protein flgE"/>
    <property type="match status" value="1"/>
</dbReference>
<dbReference type="InterPro" id="IPR019776">
    <property type="entry name" value="Flagellar_basal_body_rod_CS"/>
</dbReference>
<keyword evidence="10" id="KW-0282">Flagellum</keyword>
<dbReference type="Pfam" id="PF00460">
    <property type="entry name" value="Flg_bb_rod"/>
    <property type="match status" value="1"/>
</dbReference>
<dbReference type="PROSITE" id="PS00588">
    <property type="entry name" value="FLAGELLA_BB_ROD"/>
    <property type="match status" value="1"/>
</dbReference>
<accession>A0A2T3N6N2</accession>
<evidence type="ECO:0000256" key="3">
    <source>
        <dbReference type="ARBA" id="ARBA00019015"/>
    </source>
</evidence>
<evidence type="ECO:0000259" key="6">
    <source>
        <dbReference type="Pfam" id="PF00460"/>
    </source>
</evidence>
<evidence type="ECO:0000256" key="2">
    <source>
        <dbReference type="ARBA" id="ARBA00009677"/>
    </source>
</evidence>
<evidence type="ECO:0000256" key="1">
    <source>
        <dbReference type="ARBA" id="ARBA00004117"/>
    </source>
</evidence>
<dbReference type="NCBIfam" id="NF005286">
    <property type="entry name" value="PRK06803.1"/>
    <property type="match status" value="1"/>
</dbReference>
<dbReference type="InterPro" id="IPR010930">
    <property type="entry name" value="Flg_bb/hook_C_dom"/>
</dbReference>
<evidence type="ECO:0000256" key="4">
    <source>
        <dbReference type="ARBA" id="ARBA00023143"/>
    </source>
</evidence>
<dbReference type="Pfam" id="PF22692">
    <property type="entry name" value="LlgE_F_G_D1"/>
    <property type="match status" value="1"/>
</dbReference>
<dbReference type="Proteomes" id="UP000241346">
    <property type="component" value="Unassembled WGS sequence"/>
</dbReference>
<gene>
    <name evidence="10" type="primary">flgE</name>
    <name evidence="10" type="ORF">C9J01_23940</name>
</gene>
<dbReference type="RefSeq" id="WP_107300633.1">
    <property type="nucleotide sequence ID" value="NZ_PYMB01000021.1"/>
</dbReference>
<name>A0A2T3N6N2_9GAMM</name>
<feature type="domain" description="Flagellar hook protein FlgE/F/G-like D1" evidence="9">
    <location>
        <begin position="75"/>
        <end position="123"/>
    </location>
</feature>
<dbReference type="OrthoDB" id="8578401at2"/>
<comment type="caution">
    <text evidence="10">The sequence shown here is derived from an EMBL/GenBank/DDBJ whole genome shotgun (WGS) entry which is preliminary data.</text>
</comment>
<feature type="domain" description="Flagellar basal-body/hook protein C-terminal" evidence="7">
    <location>
        <begin position="360"/>
        <end position="403"/>
    </location>
</feature>
<dbReference type="InterPro" id="IPR020013">
    <property type="entry name" value="Flagellar_FlgE/F/G"/>
</dbReference>